<keyword evidence="4" id="KW-0479">Metal-binding</keyword>
<evidence type="ECO:0000256" key="1">
    <source>
        <dbReference type="ARBA" id="ARBA00004286"/>
    </source>
</evidence>
<evidence type="ECO:0000256" key="3">
    <source>
        <dbReference type="ARBA" id="ARBA00022454"/>
    </source>
</evidence>
<dbReference type="Pfam" id="PF09740">
    <property type="entry name" value="DUF2043"/>
    <property type="match status" value="1"/>
</dbReference>
<evidence type="ECO:0000256" key="2">
    <source>
        <dbReference type="ARBA" id="ARBA00009240"/>
    </source>
</evidence>
<evidence type="ECO:0000256" key="7">
    <source>
        <dbReference type="ARBA" id="ARBA00022833"/>
    </source>
</evidence>
<feature type="compositionally biased region" description="Acidic residues" evidence="10">
    <location>
        <begin position="254"/>
        <end position="271"/>
    </location>
</feature>
<comment type="subcellular location">
    <subcellularLocation>
        <location evidence="1">Chromosome</location>
    </subcellularLocation>
</comment>
<dbReference type="InterPro" id="IPR049431">
    <property type="entry name" value="UVSSA_C"/>
</dbReference>
<proteinExistence type="inferred from homology"/>
<evidence type="ECO:0000259" key="11">
    <source>
        <dbReference type="Pfam" id="PF09740"/>
    </source>
</evidence>
<dbReference type="GO" id="GO:0008270">
    <property type="term" value="F:zinc ion binding"/>
    <property type="evidence" value="ECO:0007669"/>
    <property type="project" value="UniProtKB-KW"/>
</dbReference>
<protein>
    <recommendedName>
        <fullName evidence="11">UV-stimulated scaffold protein A C-terminal domain-containing protein</fullName>
    </recommendedName>
</protein>
<keyword evidence="13" id="KW-1185">Reference proteome</keyword>
<keyword evidence="9" id="KW-0234">DNA repair</keyword>
<keyword evidence="8" id="KW-0175">Coiled coil</keyword>
<dbReference type="GO" id="GO:0000993">
    <property type="term" value="F:RNA polymerase II complex binding"/>
    <property type="evidence" value="ECO:0007669"/>
    <property type="project" value="TreeGrafter"/>
</dbReference>
<keyword evidence="7" id="KW-0862">Zinc</keyword>
<evidence type="ECO:0000256" key="6">
    <source>
        <dbReference type="ARBA" id="ARBA00022771"/>
    </source>
</evidence>
<sequence length="641" mass="73528">MAEENPMRNLKYLVEELTLSGKDTLDERPFKSLKKICKKSDLYIFELHRLLMKQFEKKHAEIRFSSFLICNEIFRKSHCFRELLLKDFTLFTDLVLGLDPQRPLPKPISVAENLKKKAIEAIQQWYDEFKNGYNTLVLGYNFLRDCKNVDFVEFTARTAAERQRIEVERRKAEEVKRQKLVKISHEMDSLTPEVKDLLKQFRNCFKLLIPDVEDLFGSPGEVDDLFVESSPIEGSKGKGKGKGKGQMNSLNGENSDENKEESESESENEEFSEISINIQININDIHKVQETNDNKVLIDNLREHVKMLSTKYLPDVKNWEQIIRPYSDGNGELVKKILDIKIAVQKAITTFNKLTVLPIGKLKENLNDLSDSDDDDDFEEWNLPEAVLLGMTAIESSSSSCSNKIKNDDHENQPSTSGYAPSVEEPKCKKKKYMTSKSRCPDDYKLDSSSTLKRQENPMAGLSQVWTGTDNLHERDEVEGTGGVLGVATQRIEYERAWEPIRWACRALLPSGRLCPRMDRERCPLHGPIIPRNDLGEALNADDAAAARAAREKYEREHPDWQDPTLLAEIKAETGFDLNMKRVKERRGKHDRLTNVKKAEDTPRNRLAKKVFCKKALRRTNAVLAREGMSSKESSNCFRFG</sequence>
<gene>
    <name evidence="12" type="ORF">MNOR_LOCUS16488</name>
</gene>
<comment type="similarity">
    <text evidence="2">Belongs to the UVSSA family.</text>
</comment>
<evidence type="ECO:0000256" key="5">
    <source>
        <dbReference type="ARBA" id="ARBA00022763"/>
    </source>
</evidence>
<comment type="caution">
    <text evidence="12">The sequence shown here is derived from an EMBL/GenBank/DDBJ whole genome shotgun (WGS) entry which is preliminary data.</text>
</comment>
<dbReference type="Pfam" id="PF20867">
    <property type="entry name" value="UVSSA_N"/>
    <property type="match status" value="1"/>
</dbReference>
<evidence type="ECO:0000313" key="12">
    <source>
        <dbReference type="EMBL" id="CAL4099454.1"/>
    </source>
</evidence>
<keyword evidence="6" id="KW-0863">Zinc-finger</keyword>
<evidence type="ECO:0000256" key="10">
    <source>
        <dbReference type="SAM" id="MobiDB-lite"/>
    </source>
</evidence>
<dbReference type="GO" id="GO:0006283">
    <property type="term" value="P:transcription-coupled nucleotide-excision repair"/>
    <property type="evidence" value="ECO:0007669"/>
    <property type="project" value="TreeGrafter"/>
</dbReference>
<evidence type="ECO:0000256" key="4">
    <source>
        <dbReference type="ARBA" id="ARBA00022723"/>
    </source>
</evidence>
<dbReference type="PANTHER" id="PTHR28670:SF1">
    <property type="entry name" value="UV-STIMULATED SCAFFOLD PROTEIN A"/>
    <property type="match status" value="1"/>
</dbReference>
<feature type="domain" description="UV-stimulated scaffold protein A C-terminal" evidence="11">
    <location>
        <begin position="475"/>
        <end position="540"/>
    </location>
</feature>
<name>A0AAV2QVU1_MEGNR</name>
<evidence type="ECO:0000256" key="8">
    <source>
        <dbReference type="ARBA" id="ARBA00023054"/>
    </source>
</evidence>
<reference evidence="12 13" key="1">
    <citation type="submission" date="2024-05" db="EMBL/GenBank/DDBJ databases">
        <authorList>
            <person name="Wallberg A."/>
        </authorList>
    </citation>
    <scope>NUCLEOTIDE SEQUENCE [LARGE SCALE GENOMIC DNA]</scope>
</reference>
<keyword evidence="3" id="KW-0158">Chromosome</keyword>
<accession>A0AAV2QVU1</accession>
<dbReference type="GO" id="GO:0009411">
    <property type="term" value="P:response to UV"/>
    <property type="evidence" value="ECO:0007669"/>
    <property type="project" value="InterPro"/>
</dbReference>
<dbReference type="EMBL" id="CAXKWB010010866">
    <property type="protein sequence ID" value="CAL4099454.1"/>
    <property type="molecule type" value="Genomic_DNA"/>
</dbReference>
<dbReference type="GO" id="GO:0005694">
    <property type="term" value="C:chromosome"/>
    <property type="evidence" value="ECO:0007669"/>
    <property type="project" value="UniProtKB-SubCell"/>
</dbReference>
<dbReference type="AlphaFoldDB" id="A0AAV2QVU1"/>
<dbReference type="PANTHER" id="PTHR28670">
    <property type="entry name" value="UV-STIMULATED SCAFFOLD PROTEIN A"/>
    <property type="match status" value="1"/>
</dbReference>
<organism evidence="12 13">
    <name type="scientific">Meganyctiphanes norvegica</name>
    <name type="common">Northern krill</name>
    <name type="synonym">Thysanopoda norvegica</name>
    <dbReference type="NCBI Taxonomy" id="48144"/>
    <lineage>
        <taxon>Eukaryota</taxon>
        <taxon>Metazoa</taxon>
        <taxon>Ecdysozoa</taxon>
        <taxon>Arthropoda</taxon>
        <taxon>Crustacea</taxon>
        <taxon>Multicrustacea</taxon>
        <taxon>Malacostraca</taxon>
        <taxon>Eumalacostraca</taxon>
        <taxon>Eucarida</taxon>
        <taxon>Euphausiacea</taxon>
        <taxon>Euphausiidae</taxon>
        <taxon>Meganyctiphanes</taxon>
    </lineage>
</organism>
<keyword evidence="5" id="KW-0227">DNA damage</keyword>
<dbReference type="InterPro" id="IPR018610">
    <property type="entry name" value="UVSSA"/>
</dbReference>
<dbReference type="Proteomes" id="UP001497623">
    <property type="component" value="Unassembled WGS sequence"/>
</dbReference>
<dbReference type="InterPro" id="IPR049408">
    <property type="entry name" value="UVSSA_N_a-solenoid_rpt"/>
</dbReference>
<feature type="region of interest" description="Disordered" evidence="10">
    <location>
        <begin position="229"/>
        <end position="271"/>
    </location>
</feature>
<evidence type="ECO:0000256" key="9">
    <source>
        <dbReference type="ARBA" id="ARBA00023204"/>
    </source>
</evidence>
<evidence type="ECO:0000313" key="13">
    <source>
        <dbReference type="Proteomes" id="UP001497623"/>
    </source>
</evidence>
<feature type="region of interest" description="Disordered" evidence="10">
    <location>
        <begin position="399"/>
        <end position="468"/>
    </location>
</feature>